<keyword evidence="5" id="KW-0349">Heme</keyword>
<keyword evidence="10" id="KW-0408">Iron</keyword>
<evidence type="ECO:0000256" key="1">
    <source>
        <dbReference type="ARBA" id="ARBA00004651"/>
    </source>
</evidence>
<dbReference type="PANTHER" id="PTHR43141:SF5">
    <property type="entry name" value="CYTOCHROME BD-I UBIQUINOL OXIDASE SUBUNIT 2"/>
    <property type="match status" value="1"/>
</dbReference>
<dbReference type="InterPro" id="IPR003317">
    <property type="entry name" value="Cyt-d_oxidase_su2"/>
</dbReference>
<feature type="transmembrane region" description="Helical" evidence="12">
    <location>
        <begin position="252"/>
        <end position="271"/>
    </location>
</feature>
<feature type="transmembrane region" description="Helical" evidence="12">
    <location>
        <begin position="157"/>
        <end position="178"/>
    </location>
</feature>
<feature type="transmembrane region" description="Helical" evidence="12">
    <location>
        <begin position="44"/>
        <end position="69"/>
    </location>
</feature>
<feature type="transmembrane region" description="Helical" evidence="12">
    <location>
        <begin position="199"/>
        <end position="216"/>
    </location>
</feature>
<feature type="transmembrane region" description="Helical" evidence="12">
    <location>
        <begin position="114"/>
        <end position="137"/>
    </location>
</feature>
<dbReference type="Pfam" id="PF02322">
    <property type="entry name" value="Cyt_bd_oxida_II"/>
    <property type="match status" value="1"/>
</dbReference>
<reference evidence="14" key="1">
    <citation type="journal article" date="2019" name="Int. J. Syst. Evol. Microbiol.">
        <title>The Global Catalogue of Microorganisms (GCM) 10K type strain sequencing project: providing services to taxonomists for standard genome sequencing and annotation.</title>
        <authorList>
            <consortium name="The Broad Institute Genomics Platform"/>
            <consortium name="The Broad Institute Genome Sequencing Center for Infectious Disease"/>
            <person name="Wu L."/>
            <person name="Ma J."/>
        </authorList>
    </citation>
    <scope>NUCLEOTIDE SEQUENCE [LARGE SCALE GENOMIC DNA]</scope>
    <source>
        <strain evidence="14">JCM 3369</strain>
    </source>
</reference>
<keyword evidence="8" id="KW-0249">Electron transport</keyword>
<keyword evidence="6 12" id="KW-0812">Transmembrane</keyword>
<evidence type="ECO:0000256" key="9">
    <source>
        <dbReference type="ARBA" id="ARBA00022989"/>
    </source>
</evidence>
<proteinExistence type="inferred from homology"/>
<keyword evidence="3" id="KW-0813">Transport</keyword>
<feature type="transmembrane region" description="Helical" evidence="12">
    <location>
        <begin position="222"/>
        <end position="240"/>
    </location>
</feature>
<dbReference type="PIRSF" id="PIRSF000267">
    <property type="entry name" value="Cyt_oxidse_sub2"/>
    <property type="match status" value="1"/>
</dbReference>
<feature type="transmembrane region" description="Helical" evidence="12">
    <location>
        <begin position="81"/>
        <end position="102"/>
    </location>
</feature>
<keyword evidence="14" id="KW-1185">Reference proteome</keyword>
<evidence type="ECO:0000313" key="14">
    <source>
        <dbReference type="Proteomes" id="UP001596380"/>
    </source>
</evidence>
<feature type="transmembrane region" description="Helical" evidence="12">
    <location>
        <begin position="6"/>
        <end position="32"/>
    </location>
</feature>
<accession>A0ABW2CC92</accession>
<evidence type="ECO:0000313" key="13">
    <source>
        <dbReference type="EMBL" id="MFC6878565.1"/>
    </source>
</evidence>
<keyword evidence="7" id="KW-0479">Metal-binding</keyword>
<evidence type="ECO:0000256" key="6">
    <source>
        <dbReference type="ARBA" id="ARBA00022692"/>
    </source>
</evidence>
<protein>
    <submittedName>
        <fullName evidence="13">Cytochrome d ubiquinol oxidase subunit II</fullName>
    </submittedName>
</protein>
<evidence type="ECO:0000256" key="12">
    <source>
        <dbReference type="SAM" id="Phobius"/>
    </source>
</evidence>
<keyword evidence="11 12" id="KW-0472">Membrane</keyword>
<dbReference type="NCBIfam" id="TIGR00203">
    <property type="entry name" value="cydB"/>
    <property type="match status" value="1"/>
</dbReference>
<sequence length="333" mass="34897">MHLYDLWFAAIAALIAGYLLLEGFELGVGVLLRALARDDAERRVLTAIVAPVWDGNEVWLIAAGGAMYAAFPAWCASLSSALRPLLLAIVLALVARGVALACRDVRPGPSWRRGWDVVTFFGSLVPAFLWGVASANVVRGLALDDRHLHTGTPRDLLNVYALIGGAAALLLFIFHGAAFTTLRTSGELRERARRLSRQVGGGALAATAVFLLWTQAGYGSAASAVTGALAVLALAGSLALGRAATARDGRAFALSAAAVVLGTVTLFAALYPDALPSTTDPAHGLTAANASAAPDALRTTTVVAAFVLPLLLIHQGRTYRIFRRRVGTRRVPA</sequence>
<dbReference type="Proteomes" id="UP001596380">
    <property type="component" value="Unassembled WGS sequence"/>
</dbReference>
<evidence type="ECO:0000256" key="3">
    <source>
        <dbReference type="ARBA" id="ARBA00022448"/>
    </source>
</evidence>
<dbReference type="EMBL" id="JBHSXS010000001">
    <property type="protein sequence ID" value="MFC6878565.1"/>
    <property type="molecule type" value="Genomic_DNA"/>
</dbReference>
<evidence type="ECO:0000256" key="5">
    <source>
        <dbReference type="ARBA" id="ARBA00022617"/>
    </source>
</evidence>
<keyword evidence="4" id="KW-1003">Cell membrane</keyword>
<keyword evidence="9 12" id="KW-1133">Transmembrane helix</keyword>
<evidence type="ECO:0000256" key="4">
    <source>
        <dbReference type="ARBA" id="ARBA00022475"/>
    </source>
</evidence>
<comment type="caution">
    <text evidence="13">The sequence shown here is derived from an EMBL/GenBank/DDBJ whole genome shotgun (WGS) entry which is preliminary data.</text>
</comment>
<gene>
    <name evidence="13" type="primary">cydB</name>
    <name evidence="13" type="ORF">ACFQKB_02175</name>
</gene>
<name>A0ABW2CC92_9ACTN</name>
<evidence type="ECO:0000256" key="8">
    <source>
        <dbReference type="ARBA" id="ARBA00022982"/>
    </source>
</evidence>
<dbReference type="PANTHER" id="PTHR43141">
    <property type="entry name" value="CYTOCHROME BD2 SUBUNIT II"/>
    <property type="match status" value="1"/>
</dbReference>
<comment type="similarity">
    <text evidence="2">Belongs to the cytochrome ubiquinol oxidase subunit 2 family.</text>
</comment>
<comment type="subcellular location">
    <subcellularLocation>
        <location evidence="1">Cell membrane</location>
        <topology evidence="1">Multi-pass membrane protein</topology>
    </subcellularLocation>
</comment>
<dbReference type="RefSeq" id="WP_160819859.1">
    <property type="nucleotide sequence ID" value="NZ_JBHSXS010000001.1"/>
</dbReference>
<evidence type="ECO:0000256" key="10">
    <source>
        <dbReference type="ARBA" id="ARBA00023004"/>
    </source>
</evidence>
<evidence type="ECO:0000256" key="2">
    <source>
        <dbReference type="ARBA" id="ARBA00007543"/>
    </source>
</evidence>
<evidence type="ECO:0000256" key="11">
    <source>
        <dbReference type="ARBA" id="ARBA00023136"/>
    </source>
</evidence>
<organism evidence="13 14">
    <name type="scientific">Actinomadura yumaensis</name>
    <dbReference type="NCBI Taxonomy" id="111807"/>
    <lineage>
        <taxon>Bacteria</taxon>
        <taxon>Bacillati</taxon>
        <taxon>Actinomycetota</taxon>
        <taxon>Actinomycetes</taxon>
        <taxon>Streptosporangiales</taxon>
        <taxon>Thermomonosporaceae</taxon>
        <taxon>Actinomadura</taxon>
    </lineage>
</organism>
<evidence type="ECO:0000256" key="7">
    <source>
        <dbReference type="ARBA" id="ARBA00022723"/>
    </source>
</evidence>
<feature type="transmembrane region" description="Helical" evidence="12">
    <location>
        <begin position="296"/>
        <end position="314"/>
    </location>
</feature>